<dbReference type="Proteomes" id="UP000027120">
    <property type="component" value="Unassembled WGS sequence"/>
</dbReference>
<proteinExistence type="predicted"/>
<reference evidence="1 2" key="1">
    <citation type="submission" date="2014-04" db="EMBL/GenBank/DDBJ databases">
        <authorList>
            <consortium name="International Citrus Genome Consortium"/>
            <person name="Gmitter F."/>
            <person name="Chen C."/>
            <person name="Farmerie W."/>
            <person name="Harkins T."/>
            <person name="Desany B."/>
            <person name="Mohiuddin M."/>
            <person name="Kodira C."/>
            <person name="Borodovsky M."/>
            <person name="Lomsadze A."/>
            <person name="Burns P."/>
            <person name="Jenkins J."/>
            <person name="Prochnik S."/>
            <person name="Shu S."/>
            <person name="Chapman J."/>
            <person name="Pitluck S."/>
            <person name="Schmutz J."/>
            <person name="Rokhsar D."/>
        </authorList>
    </citation>
    <scope>NUCLEOTIDE SEQUENCE</scope>
</reference>
<evidence type="ECO:0000313" key="1">
    <source>
        <dbReference type="EMBL" id="KDO81847.1"/>
    </source>
</evidence>
<accession>A0A067H2A9</accession>
<keyword evidence="2" id="KW-1185">Reference proteome</keyword>
<dbReference type="EMBL" id="KK784875">
    <property type="protein sequence ID" value="KDO81847.1"/>
    <property type="molecule type" value="Genomic_DNA"/>
</dbReference>
<evidence type="ECO:0000313" key="2">
    <source>
        <dbReference type="Proteomes" id="UP000027120"/>
    </source>
</evidence>
<feature type="non-terminal residue" evidence="1">
    <location>
        <position position="1"/>
    </location>
</feature>
<dbReference type="EMBL" id="KK784875">
    <property type="protein sequence ID" value="KDO81848.1"/>
    <property type="molecule type" value="Genomic_DNA"/>
</dbReference>
<dbReference type="EMBL" id="KK784875">
    <property type="protein sequence ID" value="KDO81849.1"/>
    <property type="molecule type" value="Genomic_DNA"/>
</dbReference>
<dbReference type="EMBL" id="KK784875">
    <property type="protein sequence ID" value="KDO81846.1"/>
    <property type="molecule type" value="Genomic_DNA"/>
</dbReference>
<organism evidence="1 2">
    <name type="scientific">Citrus sinensis</name>
    <name type="common">Sweet orange</name>
    <name type="synonym">Citrus aurantium var. sinensis</name>
    <dbReference type="NCBI Taxonomy" id="2711"/>
    <lineage>
        <taxon>Eukaryota</taxon>
        <taxon>Viridiplantae</taxon>
        <taxon>Streptophyta</taxon>
        <taxon>Embryophyta</taxon>
        <taxon>Tracheophyta</taxon>
        <taxon>Spermatophyta</taxon>
        <taxon>Magnoliopsida</taxon>
        <taxon>eudicotyledons</taxon>
        <taxon>Gunneridae</taxon>
        <taxon>Pentapetalae</taxon>
        <taxon>rosids</taxon>
        <taxon>malvids</taxon>
        <taxon>Sapindales</taxon>
        <taxon>Rutaceae</taxon>
        <taxon>Aurantioideae</taxon>
        <taxon>Citrus</taxon>
    </lineage>
</organism>
<name>A0A067H2A9_CITSI</name>
<sequence length="46" mass="5278">IPMDLIRLTGRIVSRPLASRSSMELQNWGSHQGVLRFLMVLQLQKT</sequence>
<protein>
    <submittedName>
        <fullName evidence="1">Uncharacterized protein</fullName>
    </submittedName>
</protein>
<gene>
    <name evidence="1" type="ORF">CISIN_1g0202551mg</name>
</gene>
<dbReference type="AlphaFoldDB" id="A0A067H2A9"/>